<dbReference type="SMART" id="SM00479">
    <property type="entry name" value="EXOIII"/>
    <property type="match status" value="1"/>
</dbReference>
<proteinExistence type="predicted"/>
<feature type="domain" description="Exonuclease" evidence="2">
    <location>
        <begin position="5"/>
        <end position="172"/>
    </location>
</feature>
<protein>
    <submittedName>
        <fullName evidence="3">Exonuclease domain-containing protein</fullName>
    </submittedName>
</protein>
<dbReference type="InterPro" id="IPR012337">
    <property type="entry name" value="RNaseH-like_sf"/>
</dbReference>
<dbReference type="EMBL" id="JARMAB010000002">
    <property type="protein sequence ID" value="MED1201562.1"/>
    <property type="molecule type" value="Genomic_DNA"/>
</dbReference>
<evidence type="ECO:0000256" key="1">
    <source>
        <dbReference type="SAM" id="MobiDB-lite"/>
    </source>
</evidence>
<dbReference type="GO" id="GO:0004527">
    <property type="term" value="F:exonuclease activity"/>
    <property type="evidence" value="ECO:0007669"/>
    <property type="project" value="UniProtKB-KW"/>
</dbReference>
<feature type="region of interest" description="Disordered" evidence="1">
    <location>
        <begin position="182"/>
        <end position="202"/>
    </location>
</feature>
<organism evidence="3 4">
    <name type="scientific">Heyndrickxia acidicola</name>
    <dbReference type="NCBI Taxonomy" id="209389"/>
    <lineage>
        <taxon>Bacteria</taxon>
        <taxon>Bacillati</taxon>
        <taxon>Bacillota</taxon>
        <taxon>Bacilli</taxon>
        <taxon>Bacillales</taxon>
        <taxon>Bacillaceae</taxon>
        <taxon>Heyndrickxia</taxon>
    </lineage>
</organism>
<dbReference type="SUPFAM" id="SSF53098">
    <property type="entry name" value="Ribonuclease H-like"/>
    <property type="match status" value="1"/>
</dbReference>
<dbReference type="Gene3D" id="3.30.420.10">
    <property type="entry name" value="Ribonuclease H-like superfamily/Ribonuclease H"/>
    <property type="match status" value="1"/>
</dbReference>
<evidence type="ECO:0000259" key="2">
    <source>
        <dbReference type="SMART" id="SM00479"/>
    </source>
</evidence>
<keyword evidence="3" id="KW-0378">Hydrolase</keyword>
<sequence>MTIATGAVVDIETTGLSPATHEIIEISIIKFLFHQDSGRVIEELGEYHAFNEPSFPLPSFIANLTGITDGMLKNKTFDLTELRTYCFDIDYFIAHNASFDRSFLIELMPELTERKWYCSMRNIKWKEYGYANKKLNTLLHGHGIHNVHAHRADSDTRSTFELLQKHNPDGSPYLLEMLSKKPMRKPQHKKTYYPKSKNVPFS</sequence>
<keyword evidence="4" id="KW-1185">Reference proteome</keyword>
<gene>
    <name evidence="3" type="ORF">P4T90_00485</name>
</gene>
<dbReference type="CDD" id="cd06127">
    <property type="entry name" value="DEDDh"/>
    <property type="match status" value="1"/>
</dbReference>
<keyword evidence="3" id="KW-0269">Exonuclease</keyword>
<dbReference type="PANTHER" id="PTHR30231">
    <property type="entry name" value="DNA POLYMERASE III SUBUNIT EPSILON"/>
    <property type="match status" value="1"/>
</dbReference>
<dbReference type="PANTHER" id="PTHR30231:SF37">
    <property type="entry name" value="EXODEOXYRIBONUCLEASE 10"/>
    <property type="match status" value="1"/>
</dbReference>
<feature type="compositionally biased region" description="Basic residues" evidence="1">
    <location>
        <begin position="182"/>
        <end position="192"/>
    </location>
</feature>
<evidence type="ECO:0000313" key="3">
    <source>
        <dbReference type="EMBL" id="MED1201562.1"/>
    </source>
</evidence>
<comment type="caution">
    <text evidence="3">The sequence shown here is derived from an EMBL/GenBank/DDBJ whole genome shotgun (WGS) entry which is preliminary data.</text>
</comment>
<dbReference type="InterPro" id="IPR013520">
    <property type="entry name" value="Ribonucl_H"/>
</dbReference>
<name>A0ABU6MAY8_9BACI</name>
<reference evidence="3 4" key="1">
    <citation type="submission" date="2023-03" db="EMBL/GenBank/DDBJ databases">
        <title>Bacillus Genome Sequencing.</title>
        <authorList>
            <person name="Dunlap C."/>
        </authorList>
    </citation>
    <scope>NUCLEOTIDE SEQUENCE [LARGE SCALE GENOMIC DNA]</scope>
    <source>
        <strain evidence="3 4">B-23453</strain>
    </source>
</reference>
<dbReference type="InterPro" id="IPR036397">
    <property type="entry name" value="RNaseH_sf"/>
</dbReference>
<evidence type="ECO:0000313" key="4">
    <source>
        <dbReference type="Proteomes" id="UP001341444"/>
    </source>
</evidence>
<dbReference type="Proteomes" id="UP001341444">
    <property type="component" value="Unassembled WGS sequence"/>
</dbReference>
<dbReference type="RefSeq" id="WP_066263224.1">
    <property type="nucleotide sequence ID" value="NZ_JARMAB010000002.1"/>
</dbReference>
<accession>A0ABU6MAY8</accession>
<dbReference type="Pfam" id="PF00929">
    <property type="entry name" value="RNase_T"/>
    <property type="match status" value="1"/>
</dbReference>
<keyword evidence="3" id="KW-0540">Nuclease</keyword>